<dbReference type="SUPFAM" id="SSF53335">
    <property type="entry name" value="S-adenosyl-L-methionine-dependent methyltransferases"/>
    <property type="match status" value="1"/>
</dbReference>
<comment type="caution">
    <text evidence="2">The sequence shown here is derived from an EMBL/GenBank/DDBJ whole genome shotgun (WGS) entry which is preliminary data.</text>
</comment>
<accession>A0ABQ2I6M2</accession>
<dbReference type="InterPro" id="IPR029063">
    <property type="entry name" value="SAM-dependent_MTases_sf"/>
</dbReference>
<dbReference type="RefSeq" id="WP_019940404.1">
    <property type="nucleotide sequence ID" value="NZ_BMLI01000002.1"/>
</dbReference>
<dbReference type="InterPro" id="IPR041698">
    <property type="entry name" value="Methyltransf_25"/>
</dbReference>
<gene>
    <name evidence="2" type="ORF">GCM10010967_38030</name>
</gene>
<dbReference type="Pfam" id="PF13649">
    <property type="entry name" value="Methyltransf_25"/>
    <property type="match status" value="1"/>
</dbReference>
<dbReference type="Proteomes" id="UP000632339">
    <property type="component" value="Unassembled WGS sequence"/>
</dbReference>
<protein>
    <recommendedName>
        <fullName evidence="1">Methyltransferase domain-containing protein</fullName>
    </recommendedName>
</protein>
<feature type="domain" description="Methyltransferase" evidence="1">
    <location>
        <begin position="42"/>
        <end position="136"/>
    </location>
</feature>
<sequence>MVNNYDRIARYYDRLSRLIFGKAIVRAQQSLLGHIGPPGRMLIVGGGTGWILEEIARRHGSGLVIDYVEISGNMLARSRRRNTADNEVRFVHSGVEDFVPAHRYDAVVTPFLFDNFAPVRAEAVFQKLDDLLLPGGQWLFADFNIEQNGHAFWQKLLLRAMYVFFRTISQVEARELPDMKRLFAQNGYTCKAEYFQFARFIRSAVYKRARRGQ</sequence>
<evidence type="ECO:0000313" key="3">
    <source>
        <dbReference type="Proteomes" id="UP000632339"/>
    </source>
</evidence>
<organism evidence="2 3">
    <name type="scientific">Dyadobacter beijingensis</name>
    <dbReference type="NCBI Taxonomy" id="365489"/>
    <lineage>
        <taxon>Bacteria</taxon>
        <taxon>Pseudomonadati</taxon>
        <taxon>Bacteroidota</taxon>
        <taxon>Cytophagia</taxon>
        <taxon>Cytophagales</taxon>
        <taxon>Spirosomataceae</taxon>
        <taxon>Dyadobacter</taxon>
    </lineage>
</organism>
<dbReference type="Gene3D" id="3.40.50.150">
    <property type="entry name" value="Vaccinia Virus protein VP39"/>
    <property type="match status" value="1"/>
</dbReference>
<evidence type="ECO:0000259" key="1">
    <source>
        <dbReference type="Pfam" id="PF13649"/>
    </source>
</evidence>
<dbReference type="EMBL" id="BMLI01000002">
    <property type="protein sequence ID" value="GGN00230.1"/>
    <property type="molecule type" value="Genomic_DNA"/>
</dbReference>
<name>A0ABQ2I6M2_9BACT</name>
<evidence type="ECO:0000313" key="2">
    <source>
        <dbReference type="EMBL" id="GGN00230.1"/>
    </source>
</evidence>
<proteinExistence type="predicted"/>
<keyword evidence="3" id="KW-1185">Reference proteome</keyword>
<reference evidence="3" key="1">
    <citation type="journal article" date="2019" name="Int. J. Syst. Evol. Microbiol.">
        <title>The Global Catalogue of Microorganisms (GCM) 10K type strain sequencing project: providing services to taxonomists for standard genome sequencing and annotation.</title>
        <authorList>
            <consortium name="The Broad Institute Genomics Platform"/>
            <consortium name="The Broad Institute Genome Sequencing Center for Infectious Disease"/>
            <person name="Wu L."/>
            <person name="Ma J."/>
        </authorList>
    </citation>
    <scope>NUCLEOTIDE SEQUENCE [LARGE SCALE GENOMIC DNA]</scope>
    <source>
        <strain evidence="3">CGMCC 1.6375</strain>
    </source>
</reference>
<dbReference type="CDD" id="cd02440">
    <property type="entry name" value="AdoMet_MTases"/>
    <property type="match status" value="1"/>
</dbReference>